<feature type="compositionally biased region" description="Polar residues" evidence="1">
    <location>
        <begin position="30"/>
        <end position="43"/>
    </location>
</feature>
<dbReference type="EMBL" id="JAPRAT010000001">
    <property type="protein sequence ID" value="MCZ0701678.1"/>
    <property type="molecule type" value="Genomic_DNA"/>
</dbReference>
<accession>A0A9J6R8J4</accession>
<evidence type="ECO:0000313" key="2">
    <source>
        <dbReference type="EMBL" id="MCZ0701678.1"/>
    </source>
</evidence>
<name>A0A9J6R8J4_9BACI</name>
<dbReference type="Proteomes" id="UP001084197">
    <property type="component" value="Unassembled WGS sequence"/>
</dbReference>
<dbReference type="RefSeq" id="WP_268778445.1">
    <property type="nucleotide sequence ID" value="NZ_JAPRAT010000001.1"/>
</dbReference>
<reference evidence="2" key="1">
    <citation type="submission" date="2022-11" db="EMBL/GenBank/DDBJ databases">
        <title>WGS of Natronobacillus azotifigens 24KS-1, an anaerobic diazotrophic haloalkaliphile from soda-rich habitats.</title>
        <authorList>
            <person name="Sorokin D.Y."/>
            <person name="Merkel A.Y."/>
        </authorList>
    </citation>
    <scope>NUCLEOTIDE SEQUENCE</scope>
    <source>
        <strain evidence="2">24KS-1</strain>
    </source>
</reference>
<keyword evidence="3" id="KW-1185">Reference proteome</keyword>
<feature type="compositionally biased region" description="Low complexity" evidence="1">
    <location>
        <begin position="51"/>
        <end position="93"/>
    </location>
</feature>
<proteinExistence type="predicted"/>
<evidence type="ECO:0000256" key="1">
    <source>
        <dbReference type="SAM" id="MobiDB-lite"/>
    </source>
</evidence>
<protein>
    <submittedName>
        <fullName evidence="2">Uncharacterized protein</fullName>
    </submittedName>
</protein>
<comment type="caution">
    <text evidence="2">The sequence shown here is derived from an EMBL/GenBank/DDBJ whole genome shotgun (WGS) entry which is preliminary data.</text>
</comment>
<gene>
    <name evidence="2" type="ORF">OWO01_00450</name>
</gene>
<dbReference type="AlphaFoldDB" id="A0A9J6R8J4"/>
<feature type="compositionally biased region" description="Polar residues" evidence="1">
    <location>
        <begin position="7"/>
        <end position="23"/>
    </location>
</feature>
<organism evidence="2 3">
    <name type="scientific">Natronobacillus azotifigens</name>
    <dbReference type="NCBI Taxonomy" id="472978"/>
    <lineage>
        <taxon>Bacteria</taxon>
        <taxon>Bacillati</taxon>
        <taxon>Bacillota</taxon>
        <taxon>Bacilli</taxon>
        <taxon>Bacillales</taxon>
        <taxon>Bacillaceae</taxon>
        <taxon>Natronobacillus</taxon>
    </lineage>
</organism>
<evidence type="ECO:0000313" key="3">
    <source>
        <dbReference type="Proteomes" id="UP001084197"/>
    </source>
</evidence>
<feature type="region of interest" description="Disordered" evidence="1">
    <location>
        <begin position="1"/>
        <end position="98"/>
    </location>
</feature>
<sequence>MFPLGPRQQQPFGPQYQTRYTNQMGGGFPFQNNNPFGQGQVTSPFRRGFMAPQRQQAQQAQQFYNQQPQQASYNQPQQIPQQQIQQQQPQAQQRPRGLDALIRDENGNFDIKKVGNGVQSVMGIASQAGPLMKMLGL</sequence>